<dbReference type="Pfam" id="PF01509">
    <property type="entry name" value="TruB_N"/>
    <property type="match status" value="1"/>
</dbReference>
<proteinExistence type="inferred from homology"/>
<evidence type="ECO:0000313" key="8">
    <source>
        <dbReference type="EMBL" id="MDQ0350668.1"/>
    </source>
</evidence>
<dbReference type="CDD" id="cd02573">
    <property type="entry name" value="PseudoU_synth_EcTruB"/>
    <property type="match status" value="1"/>
</dbReference>
<protein>
    <recommendedName>
        <fullName evidence="5">tRNA pseudouridine synthase B</fullName>
        <ecNumber evidence="5">5.4.99.25</ecNumber>
    </recommendedName>
    <alternativeName>
        <fullName evidence="5">tRNA pseudouridine(55) synthase</fullName>
        <shortName evidence="5">Psi55 synthase</shortName>
    </alternativeName>
    <alternativeName>
        <fullName evidence="5">tRNA pseudouridylate synthase</fullName>
    </alternativeName>
    <alternativeName>
        <fullName evidence="5">tRNA-uridine isomerase</fullName>
    </alternativeName>
</protein>
<dbReference type="SUPFAM" id="SSF55120">
    <property type="entry name" value="Pseudouridine synthase"/>
    <property type="match status" value="1"/>
</dbReference>
<feature type="active site" description="Nucleophile" evidence="5">
    <location>
        <position position="38"/>
    </location>
</feature>
<keyword evidence="3 5" id="KW-0819">tRNA processing</keyword>
<evidence type="ECO:0000256" key="4">
    <source>
        <dbReference type="ARBA" id="ARBA00023235"/>
    </source>
</evidence>
<evidence type="ECO:0000313" key="9">
    <source>
        <dbReference type="Proteomes" id="UP001236723"/>
    </source>
</evidence>
<comment type="similarity">
    <text evidence="2 5">Belongs to the pseudouridine synthase TruB family. Type 1 subfamily.</text>
</comment>
<dbReference type="EC" id="5.4.99.25" evidence="5"/>
<gene>
    <name evidence="5" type="primary">truB</name>
    <name evidence="8" type="ORF">J2R98_000471</name>
</gene>
<sequence>MNGIIPLWKPKGMTSHDCVMKLRGILRTKKVGHTGTLDPEVEGVLPITVGKATKLTTLITDHPKTYVAEVSLGKQTTTEDYTGEVVDQKNISESLTLEHCEGVLKHFEGTITQVPPMYSAVKVNGMKLYEYAREGLEVERPNREVTIYNISNLSDQLKIYNQQDVRFSFQATCSSGTYIRTLCVDIGKKLGYPAHMSHLVREEAGSFKSNESVTFEQLEAAKKDEGVEKFIVSPSKPLSYLPTYIANTDEIFRFKNGQVLSVPSTLKEVDLFRVEDELGHLIALYQQHPTKAGQIKPFKVLQS</sequence>
<dbReference type="EMBL" id="JAUSUP010000001">
    <property type="protein sequence ID" value="MDQ0350668.1"/>
    <property type="molecule type" value="Genomic_DNA"/>
</dbReference>
<feature type="domain" description="Pseudouridine synthase II N-terminal" evidence="6">
    <location>
        <begin position="23"/>
        <end position="179"/>
    </location>
</feature>
<keyword evidence="4 5" id="KW-0413">Isomerase</keyword>
<feature type="domain" description="tRNA pseudouridylate synthase B C-terminal" evidence="7">
    <location>
        <begin position="180"/>
        <end position="229"/>
    </location>
</feature>
<evidence type="ECO:0000259" key="6">
    <source>
        <dbReference type="Pfam" id="PF01509"/>
    </source>
</evidence>
<dbReference type="NCBIfam" id="TIGR00431">
    <property type="entry name" value="TruB"/>
    <property type="match status" value="1"/>
</dbReference>
<dbReference type="PANTHER" id="PTHR13767:SF2">
    <property type="entry name" value="PSEUDOURIDYLATE SYNTHASE TRUB1"/>
    <property type="match status" value="1"/>
</dbReference>
<reference evidence="8 9" key="1">
    <citation type="submission" date="2023-07" db="EMBL/GenBank/DDBJ databases">
        <title>Genomic Encyclopedia of Type Strains, Phase IV (KMG-IV): sequencing the most valuable type-strain genomes for metagenomic binning, comparative biology and taxonomic classification.</title>
        <authorList>
            <person name="Goeker M."/>
        </authorList>
    </citation>
    <scope>NUCLEOTIDE SEQUENCE [LARGE SCALE GENOMIC DNA]</scope>
    <source>
        <strain evidence="8 9">DSM 15448</strain>
    </source>
</reference>
<name>A0ABU0DQS7_9BACI</name>
<comment type="catalytic activity">
    <reaction evidence="1 5">
        <text>uridine(55) in tRNA = pseudouridine(55) in tRNA</text>
        <dbReference type="Rhea" id="RHEA:42532"/>
        <dbReference type="Rhea" id="RHEA-COMP:10101"/>
        <dbReference type="Rhea" id="RHEA-COMP:10102"/>
        <dbReference type="ChEBI" id="CHEBI:65314"/>
        <dbReference type="ChEBI" id="CHEBI:65315"/>
        <dbReference type="EC" id="5.4.99.25"/>
    </reaction>
</comment>
<dbReference type="InterPro" id="IPR014780">
    <property type="entry name" value="tRNA_psdUridine_synth_TruB"/>
</dbReference>
<dbReference type="Pfam" id="PF16198">
    <property type="entry name" value="TruB_C_2"/>
    <property type="match status" value="1"/>
</dbReference>
<evidence type="ECO:0000256" key="2">
    <source>
        <dbReference type="ARBA" id="ARBA00005642"/>
    </source>
</evidence>
<dbReference type="Proteomes" id="UP001236723">
    <property type="component" value="Unassembled WGS sequence"/>
</dbReference>
<dbReference type="GO" id="GO:0160148">
    <property type="term" value="F:tRNA pseudouridine(55) synthase activity"/>
    <property type="evidence" value="ECO:0007669"/>
    <property type="project" value="UniProtKB-EC"/>
</dbReference>
<accession>A0ABU0DQS7</accession>
<comment type="caution">
    <text evidence="8">The sequence shown here is derived from an EMBL/GenBank/DDBJ whole genome shotgun (WGS) entry which is preliminary data.</text>
</comment>
<dbReference type="HAMAP" id="MF_01080">
    <property type="entry name" value="TruB_bact"/>
    <property type="match status" value="1"/>
</dbReference>
<evidence type="ECO:0000259" key="7">
    <source>
        <dbReference type="Pfam" id="PF16198"/>
    </source>
</evidence>
<comment type="function">
    <text evidence="5">Responsible for synthesis of pseudouridine from uracil-55 in the psi GC loop of transfer RNAs.</text>
</comment>
<dbReference type="PANTHER" id="PTHR13767">
    <property type="entry name" value="TRNA-PSEUDOURIDINE SYNTHASE"/>
    <property type="match status" value="1"/>
</dbReference>
<evidence type="ECO:0000256" key="3">
    <source>
        <dbReference type="ARBA" id="ARBA00022694"/>
    </source>
</evidence>
<dbReference type="InterPro" id="IPR020103">
    <property type="entry name" value="PsdUridine_synth_cat_dom_sf"/>
</dbReference>
<evidence type="ECO:0000256" key="5">
    <source>
        <dbReference type="HAMAP-Rule" id="MF_01080"/>
    </source>
</evidence>
<evidence type="ECO:0000256" key="1">
    <source>
        <dbReference type="ARBA" id="ARBA00000385"/>
    </source>
</evidence>
<keyword evidence="9" id="KW-1185">Reference proteome</keyword>
<dbReference type="RefSeq" id="WP_307065727.1">
    <property type="nucleotide sequence ID" value="NZ_JAUSUP010000001.1"/>
</dbReference>
<dbReference type="InterPro" id="IPR032819">
    <property type="entry name" value="TruB_C"/>
</dbReference>
<organism evidence="8 9">
    <name type="scientific">Alkalibacillus filiformis</name>
    <dbReference type="NCBI Taxonomy" id="200990"/>
    <lineage>
        <taxon>Bacteria</taxon>
        <taxon>Bacillati</taxon>
        <taxon>Bacillota</taxon>
        <taxon>Bacilli</taxon>
        <taxon>Bacillales</taxon>
        <taxon>Bacillaceae</taxon>
        <taxon>Alkalibacillus</taxon>
    </lineage>
</organism>
<dbReference type="Gene3D" id="3.30.2350.10">
    <property type="entry name" value="Pseudouridine synthase"/>
    <property type="match status" value="1"/>
</dbReference>
<dbReference type="InterPro" id="IPR002501">
    <property type="entry name" value="PsdUridine_synth_N"/>
</dbReference>